<evidence type="ECO:0000256" key="1">
    <source>
        <dbReference type="SAM" id="MobiDB-lite"/>
    </source>
</evidence>
<evidence type="ECO:0000313" key="3">
    <source>
        <dbReference type="Proteomes" id="UP000070501"/>
    </source>
</evidence>
<reference evidence="3" key="1">
    <citation type="submission" date="2016-02" db="EMBL/GenBank/DDBJ databases">
        <title>Draft genome sequence of Microdochium bolleyi, a fungal endophyte of beachgrass.</title>
        <authorList>
            <consortium name="DOE Joint Genome Institute"/>
            <person name="David A.S."/>
            <person name="May G."/>
            <person name="Haridas S."/>
            <person name="Lim J."/>
            <person name="Wang M."/>
            <person name="Labutti K."/>
            <person name="Lipzen A."/>
            <person name="Barry K."/>
            <person name="Grigoriev I.V."/>
        </authorList>
    </citation>
    <scope>NUCLEOTIDE SEQUENCE [LARGE SCALE GENOMIC DNA]</scope>
    <source>
        <strain evidence="3">J235TASD1</strain>
    </source>
</reference>
<dbReference type="InParanoid" id="A0A136JBU8"/>
<dbReference type="Proteomes" id="UP000070501">
    <property type="component" value="Unassembled WGS sequence"/>
</dbReference>
<accession>A0A136JBU8</accession>
<organism evidence="2 3">
    <name type="scientific">Microdochium bolleyi</name>
    <dbReference type="NCBI Taxonomy" id="196109"/>
    <lineage>
        <taxon>Eukaryota</taxon>
        <taxon>Fungi</taxon>
        <taxon>Dikarya</taxon>
        <taxon>Ascomycota</taxon>
        <taxon>Pezizomycotina</taxon>
        <taxon>Sordariomycetes</taxon>
        <taxon>Xylariomycetidae</taxon>
        <taxon>Xylariales</taxon>
        <taxon>Microdochiaceae</taxon>
        <taxon>Microdochium</taxon>
    </lineage>
</organism>
<name>A0A136JBU8_9PEZI</name>
<keyword evidence="3" id="KW-1185">Reference proteome</keyword>
<evidence type="ECO:0000313" key="2">
    <source>
        <dbReference type="EMBL" id="KXJ94641.1"/>
    </source>
</evidence>
<dbReference type="AlphaFoldDB" id="A0A136JBU8"/>
<gene>
    <name evidence="2" type="ORF">Micbo1qcDRAFT_173424</name>
</gene>
<protein>
    <submittedName>
        <fullName evidence="2">Uncharacterized protein</fullName>
    </submittedName>
</protein>
<feature type="region of interest" description="Disordered" evidence="1">
    <location>
        <begin position="66"/>
        <end position="96"/>
    </location>
</feature>
<sequence>MDYSDNQYIELDLFFSWIEHDLLGAVTFEVYYIKSHEGPQNNSSFNFHIIHEGNLCYRRRRRRARPEASLGAQGMRRAGASEKHQAAQSPGTPNALRTLEEVNTNSQITAITQRRYRATTTWEHGGTYVFLMMYKEGRNSKNDDEAAVEK</sequence>
<dbReference type="EMBL" id="KQ964247">
    <property type="protein sequence ID" value="KXJ94641.1"/>
    <property type="molecule type" value="Genomic_DNA"/>
</dbReference>
<proteinExistence type="predicted"/>